<feature type="transmembrane region" description="Helical" evidence="2">
    <location>
        <begin position="67"/>
        <end position="87"/>
    </location>
</feature>
<evidence type="ECO:0000256" key="2">
    <source>
        <dbReference type="SAM" id="Phobius"/>
    </source>
</evidence>
<keyword evidence="4" id="KW-1185">Reference proteome</keyword>
<dbReference type="STRING" id="178339.BH719_03285"/>
<accession>A0A1D8B1H2</accession>
<dbReference type="EMBL" id="CP017298">
    <property type="protein sequence ID" value="AOS47000.1"/>
    <property type="molecule type" value="Genomic_DNA"/>
</dbReference>
<evidence type="ECO:0000313" key="4">
    <source>
        <dbReference type="Proteomes" id="UP000095214"/>
    </source>
</evidence>
<sequence length="159" mass="16527">MRYFLIKALLLGALCLMTWALVRPVRSQSSLAVRRLATALLMVCAAAAVLFPQVANTVARAIGVERGVNLLTYGLIVAFFAQSVTAYRRDTAVQRQLTALARQVALASARPPYAGAGAPPPGAGTPCGCEGGAGGVQRAATEADIPRNGPCNDMVATDE</sequence>
<gene>
    <name evidence="3" type="ORF">BH719_03285</name>
</gene>
<dbReference type="Pfam" id="PF10066">
    <property type="entry name" value="DUF2304"/>
    <property type="match status" value="1"/>
</dbReference>
<dbReference type="RefSeq" id="WP_009743326.1">
    <property type="nucleotide sequence ID" value="NZ_CP017298.1"/>
</dbReference>
<evidence type="ECO:0000256" key="1">
    <source>
        <dbReference type="SAM" id="MobiDB-lite"/>
    </source>
</evidence>
<evidence type="ECO:0008006" key="5">
    <source>
        <dbReference type="Google" id="ProtNLM"/>
    </source>
</evidence>
<keyword evidence="2" id="KW-0812">Transmembrane</keyword>
<feature type="region of interest" description="Disordered" evidence="1">
    <location>
        <begin position="140"/>
        <end position="159"/>
    </location>
</feature>
<proteinExistence type="predicted"/>
<evidence type="ECO:0000313" key="3">
    <source>
        <dbReference type="EMBL" id="AOS47000.1"/>
    </source>
</evidence>
<keyword evidence="2" id="KW-0472">Membrane</keyword>
<reference evidence="3 4" key="1">
    <citation type="submission" date="2016-09" db="EMBL/GenBank/DDBJ databases">
        <title>Complete genome sequence of Actinomyces hongkongensis HKU8.</title>
        <authorList>
            <person name="Gao Y.-X."/>
            <person name="Zhou Y.-Y."/>
            <person name="Xie Y."/>
            <person name="Wang M."/>
            <person name="Wang S.-J."/>
            <person name="Shen S.-G."/>
        </authorList>
    </citation>
    <scope>NUCLEOTIDE SEQUENCE [LARGE SCALE GENOMIC DNA]</scope>
    <source>
        <strain evidence="3 4">HKU8</strain>
    </source>
</reference>
<dbReference type="AlphaFoldDB" id="A0A1D8B1H2"/>
<organism evidence="3 4">
    <name type="scientific">Pauljensenia hongkongensis</name>
    <dbReference type="NCBI Taxonomy" id="178339"/>
    <lineage>
        <taxon>Bacteria</taxon>
        <taxon>Bacillati</taxon>
        <taxon>Actinomycetota</taxon>
        <taxon>Actinomycetes</taxon>
        <taxon>Actinomycetales</taxon>
        <taxon>Actinomycetaceae</taxon>
        <taxon>Pauljensenia</taxon>
    </lineage>
</organism>
<dbReference type="KEGG" id="phon:BH719_03285"/>
<name>A0A1D8B1H2_9ACTO</name>
<dbReference type="Proteomes" id="UP000095214">
    <property type="component" value="Chromosome"/>
</dbReference>
<protein>
    <recommendedName>
        <fullName evidence="5">DUF2304 domain-containing protein</fullName>
    </recommendedName>
</protein>
<dbReference type="InterPro" id="IPR019277">
    <property type="entry name" value="DUF2304"/>
</dbReference>
<keyword evidence="2" id="KW-1133">Transmembrane helix</keyword>
<feature type="transmembrane region" description="Helical" evidence="2">
    <location>
        <begin position="37"/>
        <end position="55"/>
    </location>
</feature>